<sequence length="98" mass="11510">MVDRSIKFLELVNKIYNRAHIDQSVYSIKITHKVVGDIHNKTAPNHIYEDSDIEDLMNFYRNDRAITLHVILEENQDNRKAVFVNDYGDGDEFNNDNI</sequence>
<evidence type="ECO:0000313" key="1">
    <source>
        <dbReference type="EMBL" id="PON95365.1"/>
    </source>
</evidence>
<protein>
    <submittedName>
        <fullName evidence="1">Uncharacterized protein</fullName>
    </submittedName>
</protein>
<reference evidence="2" key="1">
    <citation type="submission" date="2016-06" db="EMBL/GenBank/DDBJ databases">
        <title>Parallel loss of symbiosis genes in relatives of nitrogen-fixing non-legume Parasponia.</title>
        <authorList>
            <person name="Van Velzen R."/>
            <person name="Holmer R."/>
            <person name="Bu F."/>
            <person name="Rutten L."/>
            <person name="Van Zeijl A."/>
            <person name="Liu W."/>
            <person name="Santuari L."/>
            <person name="Cao Q."/>
            <person name="Sharma T."/>
            <person name="Shen D."/>
            <person name="Roswanjaya Y."/>
            <person name="Wardhani T."/>
            <person name="Kalhor M.S."/>
            <person name="Jansen J."/>
            <person name="Van den Hoogen J."/>
            <person name="Gungor B."/>
            <person name="Hartog M."/>
            <person name="Hontelez J."/>
            <person name="Verver J."/>
            <person name="Yang W.-C."/>
            <person name="Schijlen E."/>
            <person name="Repin R."/>
            <person name="Schilthuizen M."/>
            <person name="Schranz E."/>
            <person name="Heidstra R."/>
            <person name="Miyata K."/>
            <person name="Fedorova E."/>
            <person name="Kohlen W."/>
            <person name="Bisseling T."/>
            <person name="Smit S."/>
            <person name="Geurts R."/>
        </authorList>
    </citation>
    <scope>NUCLEOTIDE SEQUENCE [LARGE SCALE GENOMIC DNA]</scope>
    <source>
        <strain evidence="2">cv. RG33-2</strain>
    </source>
</reference>
<accession>A0A2P5FC66</accession>
<dbReference type="InParanoid" id="A0A2P5FC66"/>
<organism evidence="1 2">
    <name type="scientific">Trema orientale</name>
    <name type="common">Charcoal tree</name>
    <name type="synonym">Celtis orientalis</name>
    <dbReference type="NCBI Taxonomy" id="63057"/>
    <lineage>
        <taxon>Eukaryota</taxon>
        <taxon>Viridiplantae</taxon>
        <taxon>Streptophyta</taxon>
        <taxon>Embryophyta</taxon>
        <taxon>Tracheophyta</taxon>
        <taxon>Spermatophyta</taxon>
        <taxon>Magnoliopsida</taxon>
        <taxon>eudicotyledons</taxon>
        <taxon>Gunneridae</taxon>
        <taxon>Pentapetalae</taxon>
        <taxon>rosids</taxon>
        <taxon>fabids</taxon>
        <taxon>Rosales</taxon>
        <taxon>Cannabaceae</taxon>
        <taxon>Trema</taxon>
    </lineage>
</organism>
<evidence type="ECO:0000313" key="2">
    <source>
        <dbReference type="Proteomes" id="UP000237000"/>
    </source>
</evidence>
<name>A0A2P5FC66_TREOI</name>
<comment type="caution">
    <text evidence="1">The sequence shown here is derived from an EMBL/GenBank/DDBJ whole genome shotgun (WGS) entry which is preliminary data.</text>
</comment>
<dbReference type="AlphaFoldDB" id="A0A2P5FC66"/>
<keyword evidence="2" id="KW-1185">Reference proteome</keyword>
<dbReference type="OrthoDB" id="10419237at2759"/>
<dbReference type="EMBL" id="JXTC01000045">
    <property type="protein sequence ID" value="PON95365.1"/>
    <property type="molecule type" value="Genomic_DNA"/>
</dbReference>
<dbReference type="Proteomes" id="UP000237000">
    <property type="component" value="Unassembled WGS sequence"/>
</dbReference>
<proteinExistence type="predicted"/>
<gene>
    <name evidence="1" type="ORF">TorRG33x02_088870</name>
</gene>